<sequence length="205" mass="22650">MQNLLSFGQLRIDARLACLREKAKSGRDPSTPDETLNYLLYTIQTLRPSRILEIGTGEGLSGAAMLFAAKDARLTSIECVEERFFTAKKNFADLGLSIRADLIFGDAGEVLPHLNGAYDLIFLDGPKAQYLNYFPCLKALLRSGGVLFADDVLLYGWVDGREPMPAKRRPLVEKIRAYLRAVLEDPDFITSVLPLGEGVAVSVRL</sequence>
<dbReference type="EMBL" id="SDOZ01000002">
    <property type="protein sequence ID" value="RXZ62324.1"/>
    <property type="molecule type" value="Genomic_DNA"/>
</dbReference>
<dbReference type="OrthoDB" id="9799672at2"/>
<keyword evidence="2 4" id="KW-0808">Transferase</keyword>
<accession>A0A4Q2KCK2</accession>
<keyword evidence="1 4" id="KW-0489">Methyltransferase</keyword>
<dbReference type="GO" id="GO:0032259">
    <property type="term" value="P:methylation"/>
    <property type="evidence" value="ECO:0007669"/>
    <property type="project" value="UniProtKB-KW"/>
</dbReference>
<dbReference type="InterPro" id="IPR029063">
    <property type="entry name" value="SAM-dependent_MTases_sf"/>
</dbReference>
<organism evidence="4 5">
    <name type="scientific">Candidatus Borkfalkia ceftriaxoniphila</name>
    <dbReference type="NCBI Taxonomy" id="2508949"/>
    <lineage>
        <taxon>Bacteria</taxon>
        <taxon>Bacillati</taxon>
        <taxon>Bacillota</taxon>
        <taxon>Clostridia</taxon>
        <taxon>Christensenellales</taxon>
        <taxon>Christensenellaceae</taxon>
        <taxon>Candidatus Borkfalkia</taxon>
    </lineage>
</organism>
<dbReference type="CDD" id="cd02440">
    <property type="entry name" value="AdoMet_MTases"/>
    <property type="match status" value="1"/>
</dbReference>
<dbReference type="AlphaFoldDB" id="A0A4Q2KCK2"/>
<evidence type="ECO:0000256" key="1">
    <source>
        <dbReference type="ARBA" id="ARBA00022603"/>
    </source>
</evidence>
<evidence type="ECO:0000313" key="5">
    <source>
        <dbReference type="Proteomes" id="UP000291269"/>
    </source>
</evidence>
<keyword evidence="3" id="KW-0949">S-adenosyl-L-methionine</keyword>
<comment type="caution">
    <text evidence="4">The sequence shown here is derived from an EMBL/GenBank/DDBJ whole genome shotgun (WGS) entry which is preliminary data.</text>
</comment>
<name>A0A4Q2KCK2_9FIRM</name>
<gene>
    <name evidence="4" type="ORF">ESZ91_07995</name>
</gene>
<dbReference type="PANTHER" id="PTHR43167:SF1">
    <property type="entry name" value="PUTATIVE (AFU_ORTHOLOGUE AFUA_6G01830)-RELATED"/>
    <property type="match status" value="1"/>
</dbReference>
<dbReference type="InterPro" id="IPR002935">
    <property type="entry name" value="SAM_O-MeTrfase"/>
</dbReference>
<evidence type="ECO:0000256" key="3">
    <source>
        <dbReference type="ARBA" id="ARBA00022691"/>
    </source>
</evidence>
<keyword evidence="5" id="KW-1185">Reference proteome</keyword>
<protein>
    <submittedName>
        <fullName evidence="4">O-methyltransferase</fullName>
    </submittedName>
</protein>
<proteinExistence type="predicted"/>
<reference evidence="4 5" key="1">
    <citation type="journal article" date="2019" name="Gut">
        <title>Antibiotics-induced monodominance of a novel gut bacterial order.</title>
        <authorList>
            <person name="Hildebrand F."/>
            <person name="Moitinho-Silva L."/>
            <person name="Blasche S."/>
            <person name="Jahn M.T."/>
            <person name="Gossmann T.I."/>
            <person name="Heuerta-Cepas J."/>
            <person name="Hercog R."/>
            <person name="Luetge M."/>
            <person name="Bahram M."/>
            <person name="Pryszlak A."/>
            <person name="Alves R.J."/>
            <person name="Waszak S.M."/>
            <person name="Zhu A."/>
            <person name="Ye L."/>
            <person name="Costea P.I."/>
            <person name="Aalvink S."/>
            <person name="Belzer C."/>
            <person name="Forslund S.K."/>
            <person name="Sunagawa S."/>
            <person name="Hentschel U."/>
            <person name="Merten C."/>
            <person name="Patil K.R."/>
            <person name="Benes V."/>
            <person name="Bork P."/>
        </authorList>
    </citation>
    <scope>NUCLEOTIDE SEQUENCE [LARGE SCALE GENOMIC DNA]</scope>
    <source>
        <strain evidence="4 5">HDS1380</strain>
    </source>
</reference>
<dbReference type="PANTHER" id="PTHR43167">
    <property type="entry name" value="PUTATIVE (AFU_ORTHOLOGUE AFUA_6G01830)-RELATED"/>
    <property type="match status" value="1"/>
</dbReference>
<evidence type="ECO:0000313" key="4">
    <source>
        <dbReference type="EMBL" id="RXZ62324.1"/>
    </source>
</evidence>
<evidence type="ECO:0000256" key="2">
    <source>
        <dbReference type="ARBA" id="ARBA00022679"/>
    </source>
</evidence>
<dbReference type="Proteomes" id="UP000291269">
    <property type="component" value="Unassembled WGS sequence"/>
</dbReference>
<dbReference type="SUPFAM" id="SSF53335">
    <property type="entry name" value="S-adenosyl-L-methionine-dependent methyltransferases"/>
    <property type="match status" value="1"/>
</dbReference>
<dbReference type="GO" id="GO:0008171">
    <property type="term" value="F:O-methyltransferase activity"/>
    <property type="evidence" value="ECO:0007669"/>
    <property type="project" value="InterPro"/>
</dbReference>
<dbReference type="PROSITE" id="PS51682">
    <property type="entry name" value="SAM_OMT_I"/>
    <property type="match status" value="1"/>
</dbReference>
<dbReference type="Gene3D" id="3.40.50.150">
    <property type="entry name" value="Vaccinia Virus protein VP39"/>
    <property type="match status" value="1"/>
</dbReference>
<dbReference type="RefSeq" id="WP_129225925.1">
    <property type="nucleotide sequence ID" value="NZ_SDOZ01000002.1"/>
</dbReference>
<dbReference type="Pfam" id="PF01596">
    <property type="entry name" value="Methyltransf_3"/>
    <property type="match status" value="1"/>
</dbReference>